<comment type="caution">
    <text evidence="1">The sequence shown here is derived from an EMBL/GenBank/DDBJ whole genome shotgun (WGS) entry which is preliminary data.</text>
</comment>
<dbReference type="Proteomes" id="UP001175000">
    <property type="component" value="Unassembled WGS sequence"/>
</dbReference>
<accession>A0AA39WY50</accession>
<evidence type="ECO:0008006" key="3">
    <source>
        <dbReference type="Google" id="ProtNLM"/>
    </source>
</evidence>
<dbReference type="InterPro" id="IPR018531">
    <property type="entry name" value="DUF1993"/>
</dbReference>
<dbReference type="SUPFAM" id="SSF109854">
    <property type="entry name" value="DinB/YfiT-like putative metalloenzymes"/>
    <property type="match status" value="1"/>
</dbReference>
<evidence type="ECO:0000313" key="1">
    <source>
        <dbReference type="EMBL" id="KAK0623716.1"/>
    </source>
</evidence>
<protein>
    <recommendedName>
        <fullName evidence="3">DUF1993 domain-containing protein</fullName>
    </recommendedName>
</protein>
<dbReference type="Pfam" id="PF09351">
    <property type="entry name" value="DUF1993"/>
    <property type="match status" value="1"/>
</dbReference>
<dbReference type="InterPro" id="IPR034660">
    <property type="entry name" value="DinB/YfiT-like"/>
</dbReference>
<name>A0AA39WY50_9PEZI</name>
<dbReference type="PANTHER" id="PTHR36922">
    <property type="entry name" value="BLL2446 PROTEIN"/>
    <property type="match status" value="1"/>
</dbReference>
<proteinExistence type="predicted"/>
<dbReference type="EMBL" id="JAULSU010000003">
    <property type="protein sequence ID" value="KAK0623716.1"/>
    <property type="molecule type" value="Genomic_DNA"/>
</dbReference>
<dbReference type="Gene3D" id="1.20.120.450">
    <property type="entry name" value="dinb family like domain"/>
    <property type="match status" value="1"/>
</dbReference>
<organism evidence="1 2">
    <name type="scientific">Immersiella caudata</name>
    <dbReference type="NCBI Taxonomy" id="314043"/>
    <lineage>
        <taxon>Eukaryota</taxon>
        <taxon>Fungi</taxon>
        <taxon>Dikarya</taxon>
        <taxon>Ascomycota</taxon>
        <taxon>Pezizomycotina</taxon>
        <taxon>Sordariomycetes</taxon>
        <taxon>Sordariomycetidae</taxon>
        <taxon>Sordariales</taxon>
        <taxon>Lasiosphaeriaceae</taxon>
        <taxon>Immersiella</taxon>
    </lineage>
</organism>
<keyword evidence="2" id="KW-1185">Reference proteome</keyword>
<dbReference type="AlphaFoldDB" id="A0AA39WY50"/>
<reference evidence="1" key="1">
    <citation type="submission" date="2023-06" db="EMBL/GenBank/DDBJ databases">
        <title>Genome-scale phylogeny and comparative genomics of the fungal order Sordariales.</title>
        <authorList>
            <consortium name="Lawrence Berkeley National Laboratory"/>
            <person name="Hensen N."/>
            <person name="Bonometti L."/>
            <person name="Westerberg I."/>
            <person name="Brannstrom I.O."/>
            <person name="Guillou S."/>
            <person name="Cros-Aarteil S."/>
            <person name="Calhoun S."/>
            <person name="Haridas S."/>
            <person name="Kuo A."/>
            <person name="Mondo S."/>
            <person name="Pangilinan J."/>
            <person name="Riley R."/>
            <person name="Labutti K."/>
            <person name="Andreopoulos B."/>
            <person name="Lipzen A."/>
            <person name="Chen C."/>
            <person name="Yanf M."/>
            <person name="Daum C."/>
            <person name="Ng V."/>
            <person name="Clum A."/>
            <person name="Steindorff A."/>
            <person name="Ohm R."/>
            <person name="Martin F."/>
            <person name="Silar P."/>
            <person name="Natvig D."/>
            <person name="Lalanne C."/>
            <person name="Gautier V."/>
            <person name="Ament-Velasquez S.L."/>
            <person name="Kruys A."/>
            <person name="Hutchinson M.I."/>
            <person name="Powell A.J."/>
            <person name="Barry K."/>
            <person name="Miller A.N."/>
            <person name="Grigoriev I.V."/>
            <person name="Debuchy R."/>
            <person name="Gladieux P."/>
            <person name="Thoren M.H."/>
            <person name="Johannesson H."/>
        </authorList>
    </citation>
    <scope>NUCLEOTIDE SEQUENCE</scope>
    <source>
        <strain evidence="1">CBS 606.72</strain>
    </source>
</reference>
<sequence length="182" mass="20317">MPVTLHSASIGLFVKSLLALKRILKKAQSHPGIDVASLPSARLHDDMLPLSFQVQMASNFSKKFVERAIPSKGPFPVWEDNETTIEELLARIEKTLELLERVEAKDLDGEEERVIELPMGRTESVTLEVKGYALGWVVPQVFFHVSIAYAILRSKGVPLGKKDFSSEFMEPVVLEVNERSSA</sequence>
<evidence type="ECO:0000313" key="2">
    <source>
        <dbReference type="Proteomes" id="UP001175000"/>
    </source>
</evidence>
<gene>
    <name evidence="1" type="ORF">B0T14DRAFT_425269</name>
</gene>
<dbReference type="PANTHER" id="PTHR36922:SF1">
    <property type="entry name" value="DUF1993 DOMAIN-CONTAINING PROTEIN"/>
    <property type="match status" value="1"/>
</dbReference>